<dbReference type="Pfam" id="PF01494">
    <property type="entry name" value="FAD_binding_3"/>
    <property type="match status" value="1"/>
</dbReference>
<dbReference type="PRINTS" id="PR00420">
    <property type="entry name" value="RNGMNOXGNASE"/>
</dbReference>
<dbReference type="PANTHER" id="PTHR46028">
    <property type="entry name" value="KYNURENINE 3-MONOOXYGENASE"/>
    <property type="match status" value="1"/>
</dbReference>
<dbReference type="GO" id="GO:0071949">
    <property type="term" value="F:FAD binding"/>
    <property type="evidence" value="ECO:0007669"/>
    <property type="project" value="InterPro"/>
</dbReference>
<keyword evidence="3" id="KW-0285">Flavoprotein</keyword>
<dbReference type="GO" id="GO:0004502">
    <property type="term" value="F:kynurenine 3-monooxygenase activity"/>
    <property type="evidence" value="ECO:0007669"/>
    <property type="project" value="TreeGrafter"/>
</dbReference>
<comment type="caution">
    <text evidence="9">The sequence shown here is derived from an EMBL/GenBank/DDBJ whole genome shotgun (WGS) entry which is preliminary data.</text>
</comment>
<dbReference type="AlphaFoldDB" id="A0A553I9S5"/>
<proteinExistence type="predicted"/>
<dbReference type="InterPro" id="IPR002938">
    <property type="entry name" value="FAD-bd"/>
</dbReference>
<dbReference type="Proteomes" id="UP000319160">
    <property type="component" value="Unassembled WGS sequence"/>
</dbReference>
<dbReference type="GO" id="GO:0005741">
    <property type="term" value="C:mitochondrial outer membrane"/>
    <property type="evidence" value="ECO:0007669"/>
    <property type="project" value="TreeGrafter"/>
</dbReference>
<protein>
    <recommendedName>
        <fullName evidence="8">FAD-binding domain-containing protein</fullName>
    </recommendedName>
</protein>
<dbReference type="InterPro" id="IPR036188">
    <property type="entry name" value="FAD/NAD-bd_sf"/>
</dbReference>
<sequence length="513" mass="57732">MALRQKVVVVGGGPVGALAALYAARRGYETELYELRDDPNHGDQTLRPDFAVIPLALSERGIRAIEGANVPNLIEAILHDSRPSYVRMIHTRDKDGALKEISMPYGPQGQCLNTIQREKVTKHCLLALEKEPTAKLRFNYKMTNIDFDRKTATFESVVWKDTSYNLDQAATSGKLNLDSQPVEQPGALFQDLTTEPVDTLHFKTVKFDFLIGADGTYSTVRKHLMRKTEVDFSQVYANALWCDLIFPGDKNGNYRMDSESLHVWPADENIVIAQPDCDGSFRAGMVCRTDLVRHYELHPDGFAEFFNKQFPGIVPQLLSAEEVTAQFVAHQKISLKSVKLNKFGYKDDVLLLGDSSHTMTPFHAMGMITGLEDVRIFFEDFRDQASASTGVSTAPFCPEGVVAAYSAHRVHDVNDMVDLTNEHYYELRHGVRSAFARARKRCDAILSRWVPFLGWTPLYARIQFSHERFSVVRKKEIWQRNIGNVMIAMSLAAVIRGAIVGSQLLIGQQIRSQ</sequence>
<dbReference type="SUPFAM" id="SSF51905">
    <property type="entry name" value="FAD/NAD(P)-binding domain"/>
    <property type="match status" value="1"/>
</dbReference>
<name>A0A553I9S5_9PEZI</name>
<evidence type="ECO:0000256" key="1">
    <source>
        <dbReference type="ARBA" id="ARBA00001974"/>
    </source>
</evidence>
<dbReference type="PANTHER" id="PTHR46028:SF2">
    <property type="entry name" value="KYNURENINE 3-MONOOXYGENASE"/>
    <property type="match status" value="1"/>
</dbReference>
<dbReference type="EMBL" id="VFLP01000008">
    <property type="protein sequence ID" value="TRX96937.1"/>
    <property type="molecule type" value="Genomic_DNA"/>
</dbReference>
<gene>
    <name evidence="9" type="ORF">FHL15_002243</name>
</gene>
<dbReference type="STRING" id="2512241.A0A553I9S5"/>
<evidence type="ECO:0000256" key="3">
    <source>
        <dbReference type="ARBA" id="ARBA00022630"/>
    </source>
</evidence>
<keyword evidence="5" id="KW-0521">NADP</keyword>
<comment type="pathway">
    <text evidence="2">Secondary metabolite biosynthesis.</text>
</comment>
<evidence type="ECO:0000313" key="10">
    <source>
        <dbReference type="Proteomes" id="UP000319160"/>
    </source>
</evidence>
<evidence type="ECO:0000256" key="4">
    <source>
        <dbReference type="ARBA" id="ARBA00022827"/>
    </source>
</evidence>
<keyword evidence="4" id="KW-0274">FAD</keyword>
<dbReference type="OrthoDB" id="655030at2759"/>
<feature type="domain" description="FAD-binding" evidence="8">
    <location>
        <begin position="203"/>
        <end position="375"/>
    </location>
</feature>
<accession>A0A553I9S5</accession>
<evidence type="ECO:0000256" key="5">
    <source>
        <dbReference type="ARBA" id="ARBA00022857"/>
    </source>
</evidence>
<keyword evidence="10" id="KW-1185">Reference proteome</keyword>
<dbReference type="Gene3D" id="3.50.50.60">
    <property type="entry name" value="FAD/NAD(P)-binding domain"/>
    <property type="match status" value="2"/>
</dbReference>
<comment type="cofactor">
    <cofactor evidence="1">
        <name>FAD</name>
        <dbReference type="ChEBI" id="CHEBI:57692"/>
    </cofactor>
</comment>
<evidence type="ECO:0000256" key="2">
    <source>
        <dbReference type="ARBA" id="ARBA00005179"/>
    </source>
</evidence>
<evidence type="ECO:0000256" key="6">
    <source>
        <dbReference type="ARBA" id="ARBA00023002"/>
    </source>
</evidence>
<evidence type="ECO:0000256" key="7">
    <source>
        <dbReference type="ARBA" id="ARBA00023033"/>
    </source>
</evidence>
<keyword evidence="7" id="KW-0503">Monooxygenase</keyword>
<evidence type="ECO:0000259" key="8">
    <source>
        <dbReference type="Pfam" id="PF01494"/>
    </source>
</evidence>
<reference evidence="10" key="1">
    <citation type="submission" date="2019-06" db="EMBL/GenBank/DDBJ databases">
        <title>Draft genome sequence of the griseofulvin-producing fungus Xylaria cubensis strain G536.</title>
        <authorList>
            <person name="Mead M.E."/>
            <person name="Raja H.A."/>
            <person name="Steenwyk J.L."/>
            <person name="Knowles S.L."/>
            <person name="Oberlies N.H."/>
            <person name="Rokas A."/>
        </authorList>
    </citation>
    <scope>NUCLEOTIDE SEQUENCE [LARGE SCALE GENOMIC DNA]</scope>
    <source>
        <strain evidence="10">G536</strain>
    </source>
</reference>
<organism evidence="9 10">
    <name type="scientific">Xylaria flabelliformis</name>
    <dbReference type="NCBI Taxonomy" id="2512241"/>
    <lineage>
        <taxon>Eukaryota</taxon>
        <taxon>Fungi</taxon>
        <taxon>Dikarya</taxon>
        <taxon>Ascomycota</taxon>
        <taxon>Pezizomycotina</taxon>
        <taxon>Sordariomycetes</taxon>
        <taxon>Xylariomycetidae</taxon>
        <taxon>Xylariales</taxon>
        <taxon>Xylariaceae</taxon>
        <taxon>Xylaria</taxon>
    </lineage>
</organism>
<keyword evidence="6" id="KW-0560">Oxidoreductase</keyword>
<evidence type="ECO:0000313" key="9">
    <source>
        <dbReference type="EMBL" id="TRX96937.1"/>
    </source>
</evidence>
<dbReference type="GO" id="GO:0070189">
    <property type="term" value="P:kynurenine metabolic process"/>
    <property type="evidence" value="ECO:0007669"/>
    <property type="project" value="TreeGrafter"/>
</dbReference>